<keyword evidence="3" id="KW-1185">Reference proteome</keyword>
<evidence type="ECO:0000313" key="3">
    <source>
        <dbReference type="Proteomes" id="UP000587002"/>
    </source>
</evidence>
<keyword evidence="1" id="KW-1133">Transmembrane helix</keyword>
<gene>
    <name evidence="2" type="ORF">HNR68_003064</name>
</gene>
<feature type="transmembrane region" description="Helical" evidence="1">
    <location>
        <begin position="148"/>
        <end position="168"/>
    </location>
</feature>
<evidence type="ECO:0000256" key="1">
    <source>
        <dbReference type="SAM" id="Phobius"/>
    </source>
</evidence>
<dbReference type="EMBL" id="JACCFJ010000001">
    <property type="protein sequence ID" value="NYI84434.1"/>
    <property type="molecule type" value="Genomic_DNA"/>
</dbReference>
<organism evidence="2 3">
    <name type="scientific">Saccharopolyspora hordei</name>
    <dbReference type="NCBI Taxonomy" id="1838"/>
    <lineage>
        <taxon>Bacteria</taxon>
        <taxon>Bacillati</taxon>
        <taxon>Actinomycetota</taxon>
        <taxon>Actinomycetes</taxon>
        <taxon>Pseudonocardiales</taxon>
        <taxon>Pseudonocardiaceae</taxon>
        <taxon>Saccharopolyspora</taxon>
    </lineage>
</organism>
<name>A0A853AIG1_9PSEU</name>
<evidence type="ECO:0000313" key="2">
    <source>
        <dbReference type="EMBL" id="NYI84434.1"/>
    </source>
</evidence>
<feature type="transmembrane region" description="Helical" evidence="1">
    <location>
        <begin position="99"/>
        <end position="117"/>
    </location>
</feature>
<comment type="caution">
    <text evidence="2">The sequence shown here is derived from an EMBL/GenBank/DDBJ whole genome shotgun (WGS) entry which is preliminary data.</text>
</comment>
<feature type="transmembrane region" description="Helical" evidence="1">
    <location>
        <begin position="70"/>
        <end position="93"/>
    </location>
</feature>
<dbReference type="RefSeq" id="WP_179721575.1">
    <property type="nucleotide sequence ID" value="NZ_BAABFH010000001.1"/>
</dbReference>
<dbReference type="Proteomes" id="UP000587002">
    <property type="component" value="Unassembled WGS sequence"/>
</dbReference>
<reference evidence="2 3" key="1">
    <citation type="submission" date="2020-07" db="EMBL/GenBank/DDBJ databases">
        <title>Sequencing the genomes of 1000 actinobacteria strains.</title>
        <authorList>
            <person name="Klenk H.-P."/>
        </authorList>
    </citation>
    <scope>NUCLEOTIDE SEQUENCE [LARGE SCALE GENOMIC DNA]</scope>
    <source>
        <strain evidence="2 3">DSM 44065</strain>
    </source>
</reference>
<accession>A0A853AIG1</accession>
<keyword evidence="1" id="KW-0472">Membrane</keyword>
<protein>
    <submittedName>
        <fullName evidence="2">Uncharacterized protein</fullName>
    </submittedName>
</protein>
<keyword evidence="1" id="KW-0812">Transmembrane</keyword>
<proteinExistence type="predicted"/>
<dbReference type="AlphaFoldDB" id="A0A853AIG1"/>
<sequence length="185" mass="20901">MLVSVPPTTTFRWRPGVGLQALRYDEETDEDTEVASGIWPDREGPGLVFWMWGERPRSAAFVAGRVRLDLAVRVFCFVAMFLGSFVLSVRLAVTEDPRWLLGTVFLAVHQLAVGATGRYVQWEVWSWHSAVLAGCVFAYLQGGVAETVAVWVATAHFVVSTLATWYVMSSRRMREVYRRRQRLGS</sequence>